<reference evidence="2 3" key="1">
    <citation type="submission" date="2019-05" db="EMBL/GenBank/DDBJ databases">
        <title>Another draft genome of Portunus trituberculatus and its Hox gene families provides insights of decapod evolution.</title>
        <authorList>
            <person name="Jeong J.-H."/>
            <person name="Song I."/>
            <person name="Kim S."/>
            <person name="Choi T."/>
            <person name="Kim D."/>
            <person name="Ryu S."/>
            <person name="Kim W."/>
        </authorList>
    </citation>
    <scope>NUCLEOTIDE SEQUENCE [LARGE SCALE GENOMIC DNA]</scope>
    <source>
        <tissue evidence="2">Muscle</tissue>
    </source>
</reference>
<feature type="compositionally biased region" description="Polar residues" evidence="1">
    <location>
        <begin position="42"/>
        <end position="52"/>
    </location>
</feature>
<feature type="compositionally biased region" description="Basic and acidic residues" evidence="1">
    <location>
        <begin position="64"/>
        <end position="88"/>
    </location>
</feature>
<name>A0A5B7E4G2_PORTR</name>
<proteinExistence type="predicted"/>
<evidence type="ECO:0000256" key="1">
    <source>
        <dbReference type="SAM" id="MobiDB-lite"/>
    </source>
</evidence>
<evidence type="ECO:0000313" key="2">
    <source>
        <dbReference type="EMBL" id="MPC28618.1"/>
    </source>
</evidence>
<dbReference type="EMBL" id="VSRR010001942">
    <property type="protein sequence ID" value="MPC28618.1"/>
    <property type="molecule type" value="Genomic_DNA"/>
</dbReference>
<feature type="region of interest" description="Disordered" evidence="1">
    <location>
        <begin position="17"/>
        <end position="88"/>
    </location>
</feature>
<gene>
    <name evidence="2" type="ORF">E2C01_021826</name>
</gene>
<dbReference type="AlphaFoldDB" id="A0A5B7E4G2"/>
<feature type="compositionally biased region" description="Basic and acidic residues" evidence="1">
    <location>
        <begin position="30"/>
        <end position="41"/>
    </location>
</feature>
<accession>A0A5B7E4G2</accession>
<keyword evidence="3" id="KW-1185">Reference proteome</keyword>
<organism evidence="2 3">
    <name type="scientific">Portunus trituberculatus</name>
    <name type="common">Swimming crab</name>
    <name type="synonym">Neptunus trituberculatus</name>
    <dbReference type="NCBI Taxonomy" id="210409"/>
    <lineage>
        <taxon>Eukaryota</taxon>
        <taxon>Metazoa</taxon>
        <taxon>Ecdysozoa</taxon>
        <taxon>Arthropoda</taxon>
        <taxon>Crustacea</taxon>
        <taxon>Multicrustacea</taxon>
        <taxon>Malacostraca</taxon>
        <taxon>Eumalacostraca</taxon>
        <taxon>Eucarida</taxon>
        <taxon>Decapoda</taxon>
        <taxon>Pleocyemata</taxon>
        <taxon>Brachyura</taxon>
        <taxon>Eubrachyura</taxon>
        <taxon>Portunoidea</taxon>
        <taxon>Portunidae</taxon>
        <taxon>Portuninae</taxon>
        <taxon>Portunus</taxon>
    </lineage>
</organism>
<dbReference type="Proteomes" id="UP000324222">
    <property type="component" value="Unassembled WGS sequence"/>
</dbReference>
<sequence length="111" mass="12084">MLHCYIPVMIHVSVSCAPPVMRGEAGGSWGRDEGSSDENRTSEGLQIRSSSAHPRHSLLVILSDKGRGRGRKEGAEGRKGREASMEQHNLTHDVCCANDVESLSGQCRRDV</sequence>
<protein>
    <submittedName>
        <fullName evidence="2">Uncharacterized protein</fullName>
    </submittedName>
</protein>
<evidence type="ECO:0000313" key="3">
    <source>
        <dbReference type="Proteomes" id="UP000324222"/>
    </source>
</evidence>
<comment type="caution">
    <text evidence="2">The sequence shown here is derived from an EMBL/GenBank/DDBJ whole genome shotgun (WGS) entry which is preliminary data.</text>
</comment>